<protein>
    <submittedName>
        <fullName evidence="1">Uncharacterized protein</fullName>
    </submittedName>
</protein>
<keyword evidence="2" id="KW-1185">Reference proteome</keyword>
<organism evidence="1 2">
    <name type="scientific">Pantoea wallisii</name>
    <dbReference type="NCBI Taxonomy" id="1076551"/>
    <lineage>
        <taxon>Bacteria</taxon>
        <taxon>Pseudomonadati</taxon>
        <taxon>Pseudomonadota</taxon>
        <taxon>Gammaproteobacteria</taxon>
        <taxon>Enterobacterales</taxon>
        <taxon>Erwiniaceae</taxon>
        <taxon>Pantoea</taxon>
    </lineage>
</organism>
<dbReference type="Proteomes" id="UP000193104">
    <property type="component" value="Unassembled WGS sequence"/>
</dbReference>
<evidence type="ECO:0000313" key="1">
    <source>
        <dbReference type="EMBL" id="ORM74094.1"/>
    </source>
</evidence>
<gene>
    <name evidence="1" type="ORF">HA48_05795</name>
</gene>
<proteinExistence type="predicted"/>
<dbReference type="RefSeq" id="WP_128600196.1">
    <property type="nucleotide sequence ID" value="NZ_MLFS01000011.1"/>
</dbReference>
<dbReference type="AlphaFoldDB" id="A0A1X1DBU7"/>
<dbReference type="STRING" id="1076551.HA48_05795"/>
<dbReference type="EMBL" id="MLFS01000011">
    <property type="protein sequence ID" value="ORM74094.1"/>
    <property type="molecule type" value="Genomic_DNA"/>
</dbReference>
<comment type="caution">
    <text evidence="1">The sequence shown here is derived from an EMBL/GenBank/DDBJ whole genome shotgun (WGS) entry which is preliminary data.</text>
</comment>
<accession>A0A1X1DBU7</accession>
<sequence>MLIRFSGYYRYVCTIHDTQTSETEQLLASLEQHIAEPAPRVTPAPEDFWQQIETLAEEKRDN</sequence>
<name>A0A1X1DBU7_9GAMM</name>
<reference evidence="1 2" key="1">
    <citation type="journal article" date="2017" name="Antonie Van Leeuwenhoek">
        <title>Phylogenomic resolution of the bacterial genus Pantoea and its relationship with Erwinia and Tatumella.</title>
        <authorList>
            <person name="Palmer M."/>
            <person name="Steenkamp E.T."/>
            <person name="Coetzee M.P."/>
            <person name="Chan W.Y."/>
            <person name="van Zyl E."/>
            <person name="De Maayer P."/>
            <person name="Coutinho T.A."/>
            <person name="Blom J."/>
            <person name="Smits T.H."/>
            <person name="Duffy B."/>
            <person name="Venter S.N."/>
        </authorList>
    </citation>
    <scope>NUCLEOTIDE SEQUENCE [LARGE SCALE GENOMIC DNA]</scope>
    <source>
        <strain evidence="1 2">LMG 26277</strain>
    </source>
</reference>
<evidence type="ECO:0000313" key="2">
    <source>
        <dbReference type="Proteomes" id="UP000193104"/>
    </source>
</evidence>